<reference evidence="2" key="2">
    <citation type="journal article" date="2015" name="Data Brief">
        <title>Shoot transcriptome of the giant reed, Arundo donax.</title>
        <authorList>
            <person name="Barrero R.A."/>
            <person name="Guerrero F.D."/>
            <person name="Moolhuijzen P."/>
            <person name="Goolsby J.A."/>
            <person name="Tidwell J."/>
            <person name="Bellgard S.E."/>
            <person name="Bellgard M.I."/>
        </authorList>
    </citation>
    <scope>NUCLEOTIDE SEQUENCE</scope>
    <source>
        <tissue evidence="2">Shoot tissue taken approximately 20 cm above the soil surface</tissue>
    </source>
</reference>
<evidence type="ECO:0000256" key="1">
    <source>
        <dbReference type="SAM" id="MobiDB-lite"/>
    </source>
</evidence>
<name>A0A0A9ENT2_ARUDO</name>
<protein>
    <submittedName>
        <fullName evidence="2">Uncharacterized protein</fullName>
    </submittedName>
</protein>
<feature type="compositionally biased region" description="Basic residues" evidence="1">
    <location>
        <begin position="17"/>
        <end position="34"/>
    </location>
</feature>
<proteinExistence type="predicted"/>
<sequence>MRRRRVSRRRTLRCCRRCSVRSRKAPARGGRRRSGSALPPNAAGRQWG</sequence>
<dbReference type="EMBL" id="GBRH01197267">
    <property type="protein sequence ID" value="JAE00629.1"/>
    <property type="molecule type" value="Transcribed_RNA"/>
</dbReference>
<dbReference type="AlphaFoldDB" id="A0A0A9ENT2"/>
<feature type="region of interest" description="Disordered" evidence="1">
    <location>
        <begin position="17"/>
        <end position="48"/>
    </location>
</feature>
<accession>A0A0A9ENT2</accession>
<reference evidence="2" key="1">
    <citation type="submission" date="2014-09" db="EMBL/GenBank/DDBJ databases">
        <authorList>
            <person name="Magalhaes I.L.F."/>
            <person name="Oliveira U."/>
            <person name="Santos F.R."/>
            <person name="Vidigal T.H.D.A."/>
            <person name="Brescovit A.D."/>
            <person name="Santos A.J."/>
        </authorList>
    </citation>
    <scope>NUCLEOTIDE SEQUENCE</scope>
    <source>
        <tissue evidence="2">Shoot tissue taken approximately 20 cm above the soil surface</tissue>
    </source>
</reference>
<evidence type="ECO:0000313" key="2">
    <source>
        <dbReference type="EMBL" id="JAE00629.1"/>
    </source>
</evidence>
<organism evidence="2">
    <name type="scientific">Arundo donax</name>
    <name type="common">Giant reed</name>
    <name type="synonym">Donax arundinaceus</name>
    <dbReference type="NCBI Taxonomy" id="35708"/>
    <lineage>
        <taxon>Eukaryota</taxon>
        <taxon>Viridiplantae</taxon>
        <taxon>Streptophyta</taxon>
        <taxon>Embryophyta</taxon>
        <taxon>Tracheophyta</taxon>
        <taxon>Spermatophyta</taxon>
        <taxon>Magnoliopsida</taxon>
        <taxon>Liliopsida</taxon>
        <taxon>Poales</taxon>
        <taxon>Poaceae</taxon>
        <taxon>PACMAD clade</taxon>
        <taxon>Arundinoideae</taxon>
        <taxon>Arundineae</taxon>
        <taxon>Arundo</taxon>
    </lineage>
</organism>